<dbReference type="InterPro" id="IPR027417">
    <property type="entry name" value="P-loop_NTPase"/>
</dbReference>
<comment type="caution">
    <text evidence="1">The sequence shown here is derived from an EMBL/GenBank/DDBJ whole genome shotgun (WGS) entry which is preliminary data.</text>
</comment>
<dbReference type="Proteomes" id="UP000256486">
    <property type="component" value="Unassembled WGS sequence"/>
</dbReference>
<name>A0A3E0VEL1_9MICO</name>
<gene>
    <name evidence="1" type="ORF">B7R54_03250</name>
</gene>
<sequence length="377" mass="40228">MTGMRHIVSLTALDVSVAIVLDGLDSAEAVQFVQSWSRCGARAVSEIPRGSTVIRARLRMPGQGQVQDEDARDLTADSYRELADRLSGLVTLRAIDARRQNLLMFHAGGVADLRTGNVIAFIGPSGRGKTTASIALGKTFGYVTDETLAVSDDLGVLAYAKPLSVKQAAPERWKDQFGPAALGLAAVPARALRLVRIVLLDRQSDYAEGVRPLVRPVPLASVIAELVPQISFLAERARPLHRLRSTIDRCGGLQQVTYGEATSLTDVFRALFAEAEAEQDGLSGDNPTVFFEAEYDDAVLDDESLIVLRQGTVRVLAGIAPTLLELAAVPVSFDDLVRGVVDIHGMPGRADARVLVGAAVDELVASGLLRASTPRAS</sequence>
<reference evidence="1 2" key="1">
    <citation type="submission" date="2017-04" db="EMBL/GenBank/DDBJ databases">
        <title>Comparative genome analysis of Subtercola boreus.</title>
        <authorList>
            <person name="Cho Y.-J."/>
            <person name="Cho A."/>
            <person name="Kim O.-S."/>
            <person name="Lee J.-I."/>
        </authorList>
    </citation>
    <scope>NUCLEOTIDE SEQUENCE [LARGE SCALE GENOMIC DNA]</scope>
    <source>
        <strain evidence="1 2">K300</strain>
    </source>
</reference>
<accession>A0A3E0VEL1</accession>
<evidence type="ECO:0000313" key="2">
    <source>
        <dbReference type="Proteomes" id="UP000256486"/>
    </source>
</evidence>
<dbReference type="SUPFAM" id="SSF52540">
    <property type="entry name" value="P-loop containing nucleoside triphosphate hydrolases"/>
    <property type="match status" value="1"/>
</dbReference>
<dbReference type="AlphaFoldDB" id="A0A3E0VEL1"/>
<dbReference type="Gene3D" id="3.40.50.300">
    <property type="entry name" value="P-loop containing nucleotide triphosphate hydrolases"/>
    <property type="match status" value="1"/>
</dbReference>
<proteinExistence type="predicted"/>
<keyword evidence="2" id="KW-1185">Reference proteome</keyword>
<dbReference type="EMBL" id="NBWZ01000001">
    <property type="protein sequence ID" value="RFA08352.1"/>
    <property type="molecule type" value="Genomic_DNA"/>
</dbReference>
<protein>
    <submittedName>
        <fullName evidence="1">Uncharacterized protein</fullName>
    </submittedName>
</protein>
<evidence type="ECO:0000313" key="1">
    <source>
        <dbReference type="EMBL" id="RFA08352.1"/>
    </source>
</evidence>
<organism evidence="1 2">
    <name type="scientific">Subtercola boreus</name>
    <dbReference type="NCBI Taxonomy" id="120213"/>
    <lineage>
        <taxon>Bacteria</taxon>
        <taxon>Bacillati</taxon>
        <taxon>Actinomycetota</taxon>
        <taxon>Actinomycetes</taxon>
        <taxon>Micrococcales</taxon>
        <taxon>Microbacteriaceae</taxon>
        <taxon>Subtercola</taxon>
    </lineage>
</organism>